<reference evidence="1 2" key="1">
    <citation type="submission" date="2014-11" db="EMBL/GenBank/DDBJ databases">
        <authorList>
            <person name="Zhu J."/>
            <person name="Qi W."/>
            <person name="Song R."/>
        </authorList>
    </citation>
    <scope>NUCLEOTIDE SEQUENCE [LARGE SCALE GENOMIC DNA]</scope>
</reference>
<name>A0A0G4EUS6_VITBC</name>
<evidence type="ECO:0000313" key="2">
    <source>
        <dbReference type="Proteomes" id="UP000041254"/>
    </source>
</evidence>
<keyword evidence="2" id="KW-1185">Reference proteome</keyword>
<dbReference type="AlphaFoldDB" id="A0A0G4EUS6"/>
<dbReference type="InParanoid" id="A0A0G4EUS6"/>
<protein>
    <submittedName>
        <fullName evidence="1">Uncharacterized protein</fullName>
    </submittedName>
</protein>
<dbReference type="VEuPathDB" id="CryptoDB:Vbra_13473"/>
<organism evidence="1 2">
    <name type="scientific">Vitrella brassicaformis (strain CCMP3155)</name>
    <dbReference type="NCBI Taxonomy" id="1169540"/>
    <lineage>
        <taxon>Eukaryota</taxon>
        <taxon>Sar</taxon>
        <taxon>Alveolata</taxon>
        <taxon>Colpodellida</taxon>
        <taxon>Vitrellaceae</taxon>
        <taxon>Vitrella</taxon>
    </lineage>
</organism>
<dbReference type="Proteomes" id="UP000041254">
    <property type="component" value="Unassembled WGS sequence"/>
</dbReference>
<proteinExistence type="predicted"/>
<evidence type="ECO:0000313" key="1">
    <source>
        <dbReference type="EMBL" id="CEM02086.1"/>
    </source>
</evidence>
<accession>A0A0G4EUS6</accession>
<sequence length="168" mass="18771">MGCTNGCTCGGGPGCLPLSPKGPHAGVYIYDHPCCDTWLGGAMGTNPKCCCHDRFHVHRCCYRAYRVRHPSWGPVGQRFEKELLPEANKVVDGVETVCDCGGPGCPDVHTAKYELDREWLPQANELLQKHGFYADTHAWMTHDGKKPYYFLMIRIFLDESKPNPITQS</sequence>
<gene>
    <name evidence="1" type="ORF">Vbra_13473</name>
</gene>
<dbReference type="EMBL" id="CDMY01000317">
    <property type="protein sequence ID" value="CEM02086.1"/>
    <property type="molecule type" value="Genomic_DNA"/>
</dbReference>